<sequence length="359" mass="39923">MDFTFTTPQGNTQSGQRMATSGAVPLMQPLQQQELQPTLFQHAPITTALPPAAAASTSTTPFTFNVLSAFDMDNVDPDNPYDRVSLKKSRGVGSTRQWRDRLISQVEDKIKEKRTSIQNSRRAGLVRISSDSGMSEPSSSQEPLSLSQQQLPGNESFESAMAELTPSQLTEEEHFRVVQEVWETFKRENYEELARDLEGMTEQDIADMEQEIYQYNYTTDYDPIYDSMMDMEDQDMDESIEMYMKMEQSSGASNSSAQEDNAVSTIPLSVSMLAQRPCIRCNLAPLQFESPASSTTTATSPMVSRAVCRGCGYSLEQDALHYIGTAAKNHSTWCAGQLSLSTDDDTGLLMLCSHCDFMA</sequence>
<dbReference type="AlphaFoldDB" id="A0A9P3LZP5"/>
<feature type="compositionally biased region" description="Low complexity" evidence="1">
    <location>
        <begin position="129"/>
        <end position="152"/>
    </location>
</feature>
<evidence type="ECO:0000313" key="2">
    <source>
        <dbReference type="EMBL" id="GJJ76165.1"/>
    </source>
</evidence>
<evidence type="ECO:0008006" key="4">
    <source>
        <dbReference type="Google" id="ProtNLM"/>
    </source>
</evidence>
<reference evidence="2" key="2">
    <citation type="journal article" date="2022" name="Microbiol. Resour. Announc.">
        <title>Whole-Genome Sequence of Entomortierella parvispora E1425, a Mucoromycotan Fungus Associated with Burkholderiaceae-Related Endosymbiotic Bacteria.</title>
        <authorList>
            <person name="Herlambang A."/>
            <person name="Guo Y."/>
            <person name="Takashima Y."/>
            <person name="Narisawa K."/>
            <person name="Ohta H."/>
            <person name="Nishizawa T."/>
        </authorList>
    </citation>
    <scope>NUCLEOTIDE SEQUENCE</scope>
    <source>
        <strain evidence="2">E1425</strain>
    </source>
</reference>
<dbReference type="OrthoDB" id="2377901at2759"/>
<gene>
    <name evidence="2" type="ORF">EMPS_08524</name>
</gene>
<evidence type="ECO:0000256" key="1">
    <source>
        <dbReference type="SAM" id="MobiDB-lite"/>
    </source>
</evidence>
<name>A0A9P3LZP5_9FUNG</name>
<protein>
    <recommendedName>
        <fullName evidence="4">RPA-interacting protein C-terminal domain-containing protein</fullName>
    </recommendedName>
</protein>
<reference evidence="2" key="1">
    <citation type="submission" date="2021-11" db="EMBL/GenBank/DDBJ databases">
        <authorList>
            <person name="Herlambang A."/>
            <person name="Guo Y."/>
            <person name="Takashima Y."/>
            <person name="Nishizawa T."/>
        </authorList>
    </citation>
    <scope>NUCLEOTIDE SEQUENCE</scope>
    <source>
        <strain evidence="2">E1425</strain>
    </source>
</reference>
<dbReference type="Proteomes" id="UP000827284">
    <property type="component" value="Unassembled WGS sequence"/>
</dbReference>
<dbReference type="EMBL" id="BQFW01000012">
    <property type="protein sequence ID" value="GJJ76165.1"/>
    <property type="molecule type" value="Genomic_DNA"/>
</dbReference>
<accession>A0A9P3LZP5</accession>
<proteinExistence type="predicted"/>
<feature type="region of interest" description="Disordered" evidence="1">
    <location>
        <begin position="112"/>
        <end position="153"/>
    </location>
</feature>
<organism evidence="2 3">
    <name type="scientific">Entomortierella parvispora</name>
    <dbReference type="NCBI Taxonomy" id="205924"/>
    <lineage>
        <taxon>Eukaryota</taxon>
        <taxon>Fungi</taxon>
        <taxon>Fungi incertae sedis</taxon>
        <taxon>Mucoromycota</taxon>
        <taxon>Mortierellomycotina</taxon>
        <taxon>Mortierellomycetes</taxon>
        <taxon>Mortierellales</taxon>
        <taxon>Mortierellaceae</taxon>
        <taxon>Entomortierella</taxon>
    </lineage>
</organism>
<comment type="caution">
    <text evidence="2">The sequence shown here is derived from an EMBL/GenBank/DDBJ whole genome shotgun (WGS) entry which is preliminary data.</text>
</comment>
<evidence type="ECO:0000313" key="3">
    <source>
        <dbReference type="Proteomes" id="UP000827284"/>
    </source>
</evidence>
<keyword evidence="3" id="KW-1185">Reference proteome</keyword>